<comment type="caution">
    <text evidence="5">The sequence shown here is derived from an EMBL/GenBank/DDBJ whole genome shotgun (WGS) entry which is preliminary data.</text>
</comment>
<dbReference type="Pfam" id="PF00356">
    <property type="entry name" value="LacI"/>
    <property type="match status" value="1"/>
</dbReference>
<name>A0A841FLU8_9ACTN</name>
<dbReference type="SUPFAM" id="SSF47413">
    <property type="entry name" value="lambda repressor-like DNA-binding domains"/>
    <property type="match status" value="1"/>
</dbReference>
<dbReference type="PANTHER" id="PTHR30146:SF109">
    <property type="entry name" value="HTH-TYPE TRANSCRIPTIONAL REGULATOR GALS"/>
    <property type="match status" value="1"/>
</dbReference>
<proteinExistence type="predicted"/>
<keyword evidence="1" id="KW-0805">Transcription regulation</keyword>
<dbReference type="CDD" id="cd01392">
    <property type="entry name" value="HTH_LacI"/>
    <property type="match status" value="1"/>
</dbReference>
<dbReference type="GO" id="GO:0003700">
    <property type="term" value="F:DNA-binding transcription factor activity"/>
    <property type="evidence" value="ECO:0007669"/>
    <property type="project" value="TreeGrafter"/>
</dbReference>
<reference evidence="5 6" key="1">
    <citation type="submission" date="2020-08" db="EMBL/GenBank/DDBJ databases">
        <title>Genomic Encyclopedia of Type Strains, Phase IV (KMG-IV): sequencing the most valuable type-strain genomes for metagenomic binning, comparative biology and taxonomic classification.</title>
        <authorList>
            <person name="Goeker M."/>
        </authorList>
    </citation>
    <scope>NUCLEOTIDE SEQUENCE [LARGE SCALE GENOMIC DNA]</scope>
    <source>
        <strain evidence="5 6">YIM 65646</strain>
    </source>
</reference>
<dbReference type="RefSeq" id="WP_184788718.1">
    <property type="nucleotide sequence ID" value="NZ_BONT01000105.1"/>
</dbReference>
<dbReference type="SUPFAM" id="SSF53822">
    <property type="entry name" value="Periplasmic binding protein-like I"/>
    <property type="match status" value="1"/>
</dbReference>
<dbReference type="InterPro" id="IPR028082">
    <property type="entry name" value="Peripla_BP_I"/>
</dbReference>
<dbReference type="PANTHER" id="PTHR30146">
    <property type="entry name" value="LACI-RELATED TRANSCRIPTIONAL REPRESSOR"/>
    <property type="match status" value="1"/>
</dbReference>
<keyword evidence="3" id="KW-0804">Transcription</keyword>
<dbReference type="SMART" id="SM00354">
    <property type="entry name" value="HTH_LACI"/>
    <property type="match status" value="1"/>
</dbReference>
<accession>A0A841FLU8</accession>
<sequence>MRRRVGITDVAAKAGVSVTTVSHVLSSRRPVSQATRNRVLKVIEELDYRPNELARSMRAQRTFTIALIVPDITDPFGASVARGLQDAVRPASYHCLVASTDAERDVERDILHRLLTRVDGVVLSGSGNTPEELEPVIDARLPLVLLGADTPGPGFDVVTGADHDSGALATKHLLERGHRRIAVITAPTDFGAPARRVEGYRDALTEAGLPADPALVVSAPVTRDGGAYAMAALMDLPDRPEAVICGDDVVAIGAVGAAAGRGLSVPADVAVMGFGDHEAAALVTPKLTTMALPSREHGRAAGELILERIRETEPGEPRRIVIPAVLVQRDSA</sequence>
<dbReference type="Gene3D" id="1.10.260.40">
    <property type="entry name" value="lambda repressor-like DNA-binding domains"/>
    <property type="match status" value="1"/>
</dbReference>
<dbReference type="CDD" id="cd06267">
    <property type="entry name" value="PBP1_LacI_sugar_binding-like"/>
    <property type="match status" value="1"/>
</dbReference>
<dbReference type="Pfam" id="PF13377">
    <property type="entry name" value="Peripla_BP_3"/>
    <property type="match status" value="1"/>
</dbReference>
<keyword evidence="2" id="KW-0238">DNA-binding</keyword>
<protein>
    <submittedName>
        <fullName evidence="5">LacI family transcriptional regulator</fullName>
    </submittedName>
</protein>
<dbReference type="InterPro" id="IPR000843">
    <property type="entry name" value="HTH_LacI"/>
</dbReference>
<dbReference type="GO" id="GO:0000976">
    <property type="term" value="F:transcription cis-regulatory region binding"/>
    <property type="evidence" value="ECO:0007669"/>
    <property type="project" value="TreeGrafter"/>
</dbReference>
<feature type="domain" description="HTH lacI-type" evidence="4">
    <location>
        <begin position="5"/>
        <end position="59"/>
    </location>
</feature>
<dbReference type="AlphaFoldDB" id="A0A841FLU8"/>
<evidence type="ECO:0000313" key="5">
    <source>
        <dbReference type="EMBL" id="MBB6035893.1"/>
    </source>
</evidence>
<evidence type="ECO:0000259" key="4">
    <source>
        <dbReference type="PROSITE" id="PS50932"/>
    </source>
</evidence>
<dbReference type="EMBL" id="JACHGT010000007">
    <property type="protein sequence ID" value="MBB6035893.1"/>
    <property type="molecule type" value="Genomic_DNA"/>
</dbReference>
<evidence type="ECO:0000256" key="2">
    <source>
        <dbReference type="ARBA" id="ARBA00023125"/>
    </source>
</evidence>
<dbReference type="PROSITE" id="PS50932">
    <property type="entry name" value="HTH_LACI_2"/>
    <property type="match status" value="1"/>
</dbReference>
<dbReference type="Gene3D" id="3.40.50.2300">
    <property type="match status" value="2"/>
</dbReference>
<keyword evidence="6" id="KW-1185">Reference proteome</keyword>
<organism evidence="5 6">
    <name type="scientific">Phytomonospora endophytica</name>
    <dbReference type="NCBI Taxonomy" id="714109"/>
    <lineage>
        <taxon>Bacteria</taxon>
        <taxon>Bacillati</taxon>
        <taxon>Actinomycetota</taxon>
        <taxon>Actinomycetes</taxon>
        <taxon>Micromonosporales</taxon>
        <taxon>Micromonosporaceae</taxon>
        <taxon>Phytomonospora</taxon>
    </lineage>
</organism>
<dbReference type="Proteomes" id="UP000548476">
    <property type="component" value="Unassembled WGS sequence"/>
</dbReference>
<evidence type="ECO:0000256" key="1">
    <source>
        <dbReference type="ARBA" id="ARBA00023015"/>
    </source>
</evidence>
<gene>
    <name evidence="5" type="ORF">HNR73_003757</name>
</gene>
<evidence type="ECO:0000256" key="3">
    <source>
        <dbReference type="ARBA" id="ARBA00023163"/>
    </source>
</evidence>
<dbReference type="InterPro" id="IPR046335">
    <property type="entry name" value="LacI/GalR-like_sensor"/>
</dbReference>
<dbReference type="InterPro" id="IPR010982">
    <property type="entry name" value="Lambda_DNA-bd_dom_sf"/>
</dbReference>
<dbReference type="PROSITE" id="PS00356">
    <property type="entry name" value="HTH_LACI_1"/>
    <property type="match status" value="1"/>
</dbReference>
<evidence type="ECO:0000313" key="6">
    <source>
        <dbReference type="Proteomes" id="UP000548476"/>
    </source>
</evidence>